<dbReference type="FunFam" id="2.10.25.10:FF:000004">
    <property type="entry name" value="Neurogenic locus notch 1"/>
    <property type="match status" value="1"/>
</dbReference>
<dbReference type="CDD" id="cd00054">
    <property type="entry name" value="EGF_CA"/>
    <property type="match status" value="3"/>
</dbReference>
<dbReference type="SMART" id="SM00051">
    <property type="entry name" value="DSL"/>
    <property type="match status" value="1"/>
</dbReference>
<dbReference type="InterPro" id="IPR001774">
    <property type="entry name" value="DSL"/>
</dbReference>
<dbReference type="PROSITE" id="PS00022">
    <property type="entry name" value="EGF_1"/>
    <property type="match status" value="3"/>
</dbReference>
<feature type="signal peptide" evidence="18">
    <location>
        <begin position="1"/>
        <end position="20"/>
    </location>
</feature>
<dbReference type="FunFam" id="2.10.25.10:FF:000255">
    <property type="entry name" value="Sushi, nidogen and EGF-like domains 1"/>
    <property type="match status" value="1"/>
</dbReference>
<keyword evidence="11 16" id="KW-0472">Membrane</keyword>
<organism evidence="21 22">
    <name type="scientific">Sinocyclocheilus grahami</name>
    <name type="common">Dianchi golden-line fish</name>
    <name type="synonym">Barbus grahami</name>
    <dbReference type="NCBI Taxonomy" id="75366"/>
    <lineage>
        <taxon>Eukaryota</taxon>
        <taxon>Metazoa</taxon>
        <taxon>Chordata</taxon>
        <taxon>Craniata</taxon>
        <taxon>Vertebrata</taxon>
        <taxon>Euteleostomi</taxon>
        <taxon>Actinopterygii</taxon>
        <taxon>Neopterygii</taxon>
        <taxon>Teleostei</taxon>
        <taxon>Ostariophysi</taxon>
        <taxon>Cypriniformes</taxon>
        <taxon>Cyprinidae</taxon>
        <taxon>Cyprininae</taxon>
        <taxon>Sinocyclocheilus</taxon>
    </lineage>
</organism>
<keyword evidence="6 16" id="KW-0677">Repeat</keyword>
<dbReference type="FunFam" id="2.10.25.10:FF:000368">
    <property type="entry name" value="Delta-like 3 (Drosophila), isoform CRA_b"/>
    <property type="match status" value="1"/>
</dbReference>
<evidence type="ECO:0000256" key="3">
    <source>
        <dbReference type="ARBA" id="ARBA00022536"/>
    </source>
</evidence>
<keyword evidence="8" id="KW-0832">Ubl conjugation</keyword>
<dbReference type="Gene3D" id="2.10.25.10">
    <property type="entry name" value="Laminin"/>
    <property type="match status" value="3"/>
</dbReference>
<dbReference type="GO" id="GO:0048513">
    <property type="term" value="P:animal organ development"/>
    <property type="evidence" value="ECO:0007669"/>
    <property type="project" value="UniProtKB-ARBA"/>
</dbReference>
<evidence type="ECO:0000256" key="11">
    <source>
        <dbReference type="ARBA" id="ARBA00023136"/>
    </source>
</evidence>
<evidence type="ECO:0000256" key="8">
    <source>
        <dbReference type="ARBA" id="ARBA00022843"/>
    </source>
</evidence>
<evidence type="ECO:0000256" key="7">
    <source>
        <dbReference type="ARBA" id="ARBA00022782"/>
    </source>
</evidence>
<evidence type="ECO:0000256" key="2">
    <source>
        <dbReference type="ARBA" id="ARBA00022473"/>
    </source>
</evidence>
<dbReference type="GO" id="GO:0030154">
    <property type="term" value="P:cell differentiation"/>
    <property type="evidence" value="ECO:0007669"/>
    <property type="project" value="UniProtKB-KW"/>
</dbReference>
<feature type="domain" description="EGF-like" evidence="19">
    <location>
        <begin position="258"/>
        <end position="294"/>
    </location>
</feature>
<evidence type="ECO:0000256" key="10">
    <source>
        <dbReference type="ARBA" id="ARBA00022989"/>
    </source>
</evidence>
<feature type="disulfide bond" evidence="14">
    <location>
        <begin position="246"/>
        <end position="255"/>
    </location>
</feature>
<dbReference type="PROSITE" id="PS50026">
    <property type="entry name" value="EGF_3"/>
    <property type="match status" value="3"/>
</dbReference>
<proteinExistence type="predicted"/>
<evidence type="ECO:0000256" key="1">
    <source>
        <dbReference type="ARBA" id="ARBA00004479"/>
    </source>
</evidence>
<feature type="disulfide bond" evidence="15">
    <location>
        <begin position="161"/>
        <end position="170"/>
    </location>
</feature>
<feature type="disulfide bond" evidence="15">
    <location>
        <begin position="194"/>
        <end position="203"/>
    </location>
</feature>
<feature type="chain" id="PRO_5025536943" description="Delta-like protein" evidence="18">
    <location>
        <begin position="21"/>
        <end position="448"/>
    </location>
</feature>
<evidence type="ECO:0000259" key="19">
    <source>
        <dbReference type="PROSITE" id="PS50026"/>
    </source>
</evidence>
<dbReference type="Ensembl" id="ENSSGRT00000006767.1">
    <property type="protein sequence ID" value="ENSSGRP00000006238.1"/>
    <property type="gene ID" value="ENSSGRG00000004154.1"/>
</dbReference>
<dbReference type="PROSITE" id="PS51051">
    <property type="entry name" value="DSL"/>
    <property type="match status" value="1"/>
</dbReference>
<keyword evidence="9" id="KW-0914">Notch signaling pathway</keyword>
<dbReference type="InterPro" id="IPR000742">
    <property type="entry name" value="EGF"/>
</dbReference>
<dbReference type="InterPro" id="IPR051022">
    <property type="entry name" value="Notch_Cell-Fate_Det"/>
</dbReference>
<dbReference type="InterPro" id="IPR000152">
    <property type="entry name" value="EGF-type_Asp/Asn_hydroxyl_site"/>
</dbReference>
<evidence type="ECO:0000259" key="20">
    <source>
        <dbReference type="PROSITE" id="PS51051"/>
    </source>
</evidence>
<dbReference type="FunFam" id="2.10.25.140:FF:000001">
    <property type="entry name" value="Delta-like protein"/>
    <property type="match status" value="1"/>
</dbReference>
<feature type="domain" description="EGF-like" evidence="19">
    <location>
        <begin position="296"/>
        <end position="332"/>
    </location>
</feature>
<dbReference type="GO" id="GO:0016020">
    <property type="term" value="C:membrane"/>
    <property type="evidence" value="ECO:0007669"/>
    <property type="project" value="UniProtKB-SubCell"/>
</dbReference>
<feature type="disulfide bond" evidence="14">
    <location>
        <begin position="322"/>
        <end position="331"/>
    </location>
</feature>
<evidence type="ECO:0000256" key="5">
    <source>
        <dbReference type="ARBA" id="ARBA00022729"/>
    </source>
</evidence>
<dbReference type="PROSITE" id="PS00010">
    <property type="entry name" value="ASX_HYDROXYL"/>
    <property type="match status" value="1"/>
</dbReference>
<dbReference type="OMA" id="WSHPEDG"/>
<evidence type="ECO:0000256" key="16">
    <source>
        <dbReference type="RuleBase" id="RU280815"/>
    </source>
</evidence>
<dbReference type="FunFam" id="2.60.40.3510:FF:000004">
    <property type="entry name" value="Delta-like protein"/>
    <property type="match status" value="1"/>
</dbReference>
<comment type="caution">
    <text evidence="14">Lacks conserved residue(s) required for the propagation of feature annotation.</text>
</comment>
<evidence type="ECO:0000256" key="4">
    <source>
        <dbReference type="ARBA" id="ARBA00022692"/>
    </source>
</evidence>
<keyword evidence="7" id="KW-0221">Differentiation</keyword>
<dbReference type="InterPro" id="IPR011651">
    <property type="entry name" value="Notch_ligand_N"/>
</dbReference>
<reference evidence="21" key="1">
    <citation type="submission" date="2025-08" db="UniProtKB">
        <authorList>
            <consortium name="Ensembl"/>
        </authorList>
    </citation>
    <scope>IDENTIFICATION</scope>
</reference>
<dbReference type="InterPro" id="IPR018097">
    <property type="entry name" value="EGF_Ca-bd_CS"/>
</dbReference>
<evidence type="ECO:0000256" key="15">
    <source>
        <dbReference type="PROSITE-ProRule" id="PRU00377"/>
    </source>
</evidence>
<dbReference type="PROSITE" id="PS01186">
    <property type="entry name" value="EGF_2"/>
    <property type="match status" value="3"/>
</dbReference>
<evidence type="ECO:0000256" key="14">
    <source>
        <dbReference type="PROSITE-ProRule" id="PRU00076"/>
    </source>
</evidence>
<comment type="subcellular location">
    <subcellularLocation>
        <location evidence="1 16">Membrane</location>
        <topology evidence="1 16">Single-pass type I membrane protein</topology>
    </subcellularLocation>
</comment>
<dbReference type="Pfam" id="PF12661">
    <property type="entry name" value="hEGF"/>
    <property type="match status" value="1"/>
</dbReference>
<dbReference type="SMART" id="SM00179">
    <property type="entry name" value="EGF_CA"/>
    <property type="match status" value="3"/>
</dbReference>
<dbReference type="Pfam" id="PF00008">
    <property type="entry name" value="EGF"/>
    <property type="match status" value="2"/>
</dbReference>
<dbReference type="Pfam" id="PF01414">
    <property type="entry name" value="DSL"/>
    <property type="match status" value="1"/>
</dbReference>
<gene>
    <name evidence="21" type="primary">LOC107578760</name>
</gene>
<evidence type="ECO:0000256" key="17">
    <source>
        <dbReference type="SAM" id="Phobius"/>
    </source>
</evidence>
<protein>
    <recommendedName>
        <fullName evidence="16">Delta-like protein</fullName>
    </recommendedName>
</protein>
<feature type="domain" description="EGF-like" evidence="19">
    <location>
        <begin position="220"/>
        <end position="256"/>
    </location>
</feature>
<dbReference type="InterPro" id="IPR013032">
    <property type="entry name" value="EGF-like_CS"/>
</dbReference>
<dbReference type="GO" id="GO:0007417">
    <property type="term" value="P:central nervous system development"/>
    <property type="evidence" value="ECO:0007669"/>
    <property type="project" value="UniProtKB-ARBA"/>
</dbReference>
<comment type="function">
    <text evidence="16">Putative Notch ligand involved in the mediation of Notch signaling.</text>
</comment>
<evidence type="ECO:0000313" key="22">
    <source>
        <dbReference type="Proteomes" id="UP000472262"/>
    </source>
</evidence>
<dbReference type="PRINTS" id="PR00010">
    <property type="entry name" value="EGFBLOOD"/>
</dbReference>
<evidence type="ECO:0000256" key="18">
    <source>
        <dbReference type="SAM" id="SignalP"/>
    </source>
</evidence>
<accession>A0A672K988</accession>
<evidence type="ECO:0000256" key="9">
    <source>
        <dbReference type="ARBA" id="ARBA00022976"/>
    </source>
</evidence>
<keyword evidence="13" id="KW-0325">Glycoprotein</keyword>
<keyword evidence="3 14" id="KW-0245">EGF-like domain</keyword>
<sequence>MAHLSLYCLLSVSLLQLVASSGVFELKVHSFSTTRRFCRRTRDCNIFFRICLKHSEDVISAEPPCTFGTGQTNVLRADQSSIASSAAIRVPFHFKWPGTFSLIIEAWNAESPKEHHDYTENQNNLISRLATRRRLAIGEDWSQDVHFGDQSELRYSYHVFCDEFYFGEACSDYCRPRDDTLGHYTCDENGNRVCLEGWQGDYCSDREYHLCVSDAQRSKRLDRCSHKTCANGGECVDLGASALCRCCPGFTGPRCEMNIDDCARYPCQNAGTCQDGINDYTCTCTLGFTGKNCSLRTDSCLTNPCLHGGTCYTHFSGPVCQCVPGFMGPNCEFPVQGGMELMAPRVGRTSPSAVAVSCVLGVLAVFLGVCVGLVVIRRRRHRLRRQQLCDSVFNDLETVNNFDRQHYPYDRDYGQVKPCNTEGRISLAASHTLPAGQDFLWSAGGGLR</sequence>
<keyword evidence="12 14" id="KW-1015">Disulfide bond</keyword>
<evidence type="ECO:0000256" key="13">
    <source>
        <dbReference type="ARBA" id="ARBA00023180"/>
    </source>
</evidence>
<keyword evidence="10 16" id="KW-1133">Transmembrane helix</keyword>
<dbReference type="InParanoid" id="A0A672K988"/>
<feature type="disulfide bond" evidence="15">
    <location>
        <begin position="174"/>
        <end position="186"/>
    </location>
</feature>
<dbReference type="Proteomes" id="UP000472262">
    <property type="component" value="Unassembled WGS sequence"/>
</dbReference>
<dbReference type="PROSITE" id="PS01187">
    <property type="entry name" value="EGF_CA"/>
    <property type="match status" value="1"/>
</dbReference>
<keyword evidence="5 16" id="KW-0732">Signal</keyword>
<dbReference type="SMART" id="SM00181">
    <property type="entry name" value="EGF"/>
    <property type="match status" value="3"/>
</dbReference>
<keyword evidence="22" id="KW-1185">Reference proteome</keyword>
<dbReference type="PANTHER" id="PTHR24049">
    <property type="entry name" value="CRUMBS FAMILY MEMBER"/>
    <property type="match status" value="1"/>
</dbReference>
<dbReference type="Gene3D" id="2.60.40.3510">
    <property type="match status" value="1"/>
</dbReference>
<feature type="disulfide bond" evidence="14">
    <location>
        <begin position="284"/>
        <end position="293"/>
    </location>
</feature>
<dbReference type="Gene3D" id="2.10.25.140">
    <property type="match status" value="1"/>
</dbReference>
<keyword evidence="2 16" id="KW-0217">Developmental protein</keyword>
<evidence type="ECO:0000256" key="12">
    <source>
        <dbReference type="ARBA" id="ARBA00023157"/>
    </source>
</evidence>
<dbReference type="AlphaFoldDB" id="A0A672K988"/>
<keyword evidence="4 16" id="KW-0812">Transmembrane</keyword>
<dbReference type="GO" id="GO:0007219">
    <property type="term" value="P:Notch signaling pathway"/>
    <property type="evidence" value="ECO:0007669"/>
    <property type="project" value="UniProtKB-KW"/>
</dbReference>
<name>A0A672K988_SINGR</name>
<dbReference type="SUPFAM" id="SSF57196">
    <property type="entry name" value="EGF/Laminin"/>
    <property type="match status" value="3"/>
</dbReference>
<reference evidence="21" key="2">
    <citation type="submission" date="2025-09" db="UniProtKB">
        <authorList>
            <consortium name="Ensembl"/>
        </authorList>
    </citation>
    <scope>IDENTIFICATION</scope>
</reference>
<feature type="transmembrane region" description="Helical" evidence="17">
    <location>
        <begin position="354"/>
        <end position="376"/>
    </location>
</feature>
<evidence type="ECO:0000256" key="6">
    <source>
        <dbReference type="ARBA" id="ARBA00022737"/>
    </source>
</evidence>
<dbReference type="InterPro" id="IPR001881">
    <property type="entry name" value="EGF-like_Ca-bd_dom"/>
</dbReference>
<evidence type="ECO:0000313" key="21">
    <source>
        <dbReference type="Ensembl" id="ENSSGRP00000006238.1"/>
    </source>
</evidence>
<dbReference type="GO" id="GO:0005509">
    <property type="term" value="F:calcium ion binding"/>
    <property type="evidence" value="ECO:0007669"/>
    <property type="project" value="InterPro"/>
</dbReference>
<feature type="domain" description="DSL" evidence="20">
    <location>
        <begin position="159"/>
        <end position="203"/>
    </location>
</feature>
<dbReference type="Pfam" id="PF07657">
    <property type="entry name" value="MNNL"/>
    <property type="match status" value="1"/>
</dbReference>